<dbReference type="InterPro" id="IPR011051">
    <property type="entry name" value="RmlC_Cupin_sf"/>
</dbReference>
<dbReference type="EMBL" id="ACEC01000119">
    <property type="protein sequence ID" value="EEG29002.1"/>
    <property type="molecule type" value="Genomic_DNA"/>
</dbReference>
<dbReference type="InterPro" id="IPR014710">
    <property type="entry name" value="RmlC-like_jellyroll"/>
</dbReference>
<dbReference type="Proteomes" id="UP000003340">
    <property type="component" value="Unassembled WGS sequence"/>
</dbReference>
<evidence type="ECO:0000256" key="1">
    <source>
        <dbReference type="ARBA" id="ARBA00022723"/>
    </source>
</evidence>
<dbReference type="Gene3D" id="2.60.120.10">
    <property type="entry name" value="Jelly Rolls"/>
    <property type="match status" value="1"/>
</dbReference>
<dbReference type="eggNOG" id="COG1917">
    <property type="taxonomic scope" value="Bacteria"/>
</dbReference>
<evidence type="ECO:0000313" key="3">
    <source>
        <dbReference type="EMBL" id="EEG29002.1"/>
    </source>
</evidence>
<proteinExistence type="predicted"/>
<gene>
    <name evidence="3" type="ORF">CLOSTMETH_03417</name>
</gene>
<accession>C0EHS2</accession>
<dbReference type="STRING" id="537013.CLOSTMETH_03417"/>
<comment type="caution">
    <text evidence="3">The sequence shown here is derived from an EMBL/GenBank/DDBJ whole genome shotgun (WGS) entry which is preliminary data.</text>
</comment>
<organism evidence="3 4">
    <name type="scientific">[Clostridium] methylpentosum DSM 5476</name>
    <dbReference type="NCBI Taxonomy" id="537013"/>
    <lineage>
        <taxon>Bacteria</taxon>
        <taxon>Bacillati</taxon>
        <taxon>Bacillota</taxon>
        <taxon>Clostridia</taxon>
        <taxon>Eubacteriales</taxon>
        <taxon>Oscillospiraceae</taxon>
        <taxon>Oscillospiraceae incertae sedis</taxon>
    </lineage>
</organism>
<sequence>MTTKDERRVECVPNMAGGEGHVLIERLLNEQQMDGKCRMYAKVTLEKGCSLGYHEHHNESETYYILSGHGLYNDNGREYEVKAGDCTFTGDGFGHGLVNLGTEDLVFMALIILG</sequence>
<dbReference type="PANTHER" id="PTHR35848">
    <property type="entry name" value="OXALATE-BINDING PROTEIN"/>
    <property type="match status" value="1"/>
</dbReference>
<protein>
    <submittedName>
        <fullName evidence="3">Cupin domain protein</fullName>
    </submittedName>
</protein>
<dbReference type="InterPro" id="IPR013096">
    <property type="entry name" value="Cupin_2"/>
</dbReference>
<keyword evidence="4" id="KW-1185">Reference proteome</keyword>
<dbReference type="GO" id="GO:0046872">
    <property type="term" value="F:metal ion binding"/>
    <property type="evidence" value="ECO:0007669"/>
    <property type="project" value="UniProtKB-KW"/>
</dbReference>
<feature type="domain" description="Cupin type-2" evidence="2">
    <location>
        <begin position="43"/>
        <end position="109"/>
    </location>
</feature>
<evidence type="ECO:0000313" key="4">
    <source>
        <dbReference type="Proteomes" id="UP000003340"/>
    </source>
</evidence>
<keyword evidence="1" id="KW-0479">Metal-binding</keyword>
<dbReference type="CDD" id="cd02221">
    <property type="entry name" value="cupin_TM1287-like"/>
    <property type="match status" value="1"/>
</dbReference>
<dbReference type="PANTHER" id="PTHR35848:SF6">
    <property type="entry name" value="CUPIN TYPE-2 DOMAIN-CONTAINING PROTEIN"/>
    <property type="match status" value="1"/>
</dbReference>
<reference evidence="3 4" key="2">
    <citation type="submission" date="2009-02" db="EMBL/GenBank/DDBJ databases">
        <title>Draft genome sequence of Clostridium methylpentosum (DSM 5476).</title>
        <authorList>
            <person name="Sudarsanam P."/>
            <person name="Ley R."/>
            <person name="Guruge J."/>
            <person name="Turnbaugh P.J."/>
            <person name="Mahowald M."/>
            <person name="Liep D."/>
            <person name="Gordon J."/>
        </authorList>
    </citation>
    <scope>NUCLEOTIDE SEQUENCE [LARGE SCALE GENOMIC DNA]</scope>
    <source>
        <strain evidence="3 4">DSM 5476</strain>
    </source>
</reference>
<dbReference type="SUPFAM" id="SSF51182">
    <property type="entry name" value="RmlC-like cupins"/>
    <property type="match status" value="1"/>
</dbReference>
<dbReference type="InterPro" id="IPR051610">
    <property type="entry name" value="GPI/OXD"/>
</dbReference>
<dbReference type="AlphaFoldDB" id="C0EHS2"/>
<evidence type="ECO:0000259" key="2">
    <source>
        <dbReference type="Pfam" id="PF07883"/>
    </source>
</evidence>
<dbReference type="Pfam" id="PF07883">
    <property type="entry name" value="Cupin_2"/>
    <property type="match status" value="1"/>
</dbReference>
<dbReference type="HOGENOM" id="CLU_116722_3_1_9"/>
<reference evidence="3 4" key="1">
    <citation type="submission" date="2009-01" db="EMBL/GenBank/DDBJ databases">
        <authorList>
            <person name="Fulton L."/>
            <person name="Clifton S."/>
            <person name="Fulton B."/>
            <person name="Xu J."/>
            <person name="Minx P."/>
            <person name="Pepin K.H."/>
            <person name="Johnson M."/>
            <person name="Bhonagiri V."/>
            <person name="Nash W.E."/>
            <person name="Mardis E.R."/>
            <person name="Wilson R.K."/>
        </authorList>
    </citation>
    <scope>NUCLEOTIDE SEQUENCE [LARGE SCALE GENOMIC DNA]</scope>
    <source>
        <strain evidence="3 4">DSM 5476</strain>
    </source>
</reference>
<name>C0EHS2_9FIRM</name>